<name>A0A0D2M4B1_9CHLO</name>
<dbReference type="KEGG" id="mng:MNEG_9557"/>
<feature type="compositionally biased region" description="Low complexity" evidence="1">
    <location>
        <begin position="50"/>
        <end position="59"/>
    </location>
</feature>
<reference evidence="3 4" key="1">
    <citation type="journal article" date="2013" name="BMC Genomics">
        <title>Reconstruction of the lipid metabolism for the microalga Monoraphidium neglectum from its genome sequence reveals characteristics suitable for biofuel production.</title>
        <authorList>
            <person name="Bogen C."/>
            <person name="Al-Dilaimi A."/>
            <person name="Albersmeier A."/>
            <person name="Wichmann J."/>
            <person name="Grundmann M."/>
            <person name="Rupp O."/>
            <person name="Lauersen K.J."/>
            <person name="Blifernez-Klassen O."/>
            <person name="Kalinowski J."/>
            <person name="Goesmann A."/>
            <person name="Mussgnug J.H."/>
            <person name="Kruse O."/>
        </authorList>
    </citation>
    <scope>NUCLEOTIDE SEQUENCE [LARGE SCALE GENOMIC DNA]</scope>
    <source>
        <strain evidence="3 4">SAG 48.87</strain>
    </source>
</reference>
<feature type="region of interest" description="Disordered" evidence="1">
    <location>
        <begin position="663"/>
        <end position="684"/>
    </location>
</feature>
<dbReference type="AlphaFoldDB" id="A0A0D2M4B1"/>
<dbReference type="RefSeq" id="XP_013897424.1">
    <property type="nucleotide sequence ID" value="XM_014041970.1"/>
</dbReference>
<organism evidence="3 4">
    <name type="scientific">Monoraphidium neglectum</name>
    <dbReference type="NCBI Taxonomy" id="145388"/>
    <lineage>
        <taxon>Eukaryota</taxon>
        <taxon>Viridiplantae</taxon>
        <taxon>Chlorophyta</taxon>
        <taxon>core chlorophytes</taxon>
        <taxon>Chlorophyceae</taxon>
        <taxon>CS clade</taxon>
        <taxon>Sphaeropleales</taxon>
        <taxon>Selenastraceae</taxon>
        <taxon>Monoraphidium</taxon>
    </lineage>
</organism>
<accession>A0A0D2M4B1</accession>
<proteinExistence type="predicted"/>
<keyword evidence="2" id="KW-0812">Transmembrane</keyword>
<evidence type="ECO:0000256" key="2">
    <source>
        <dbReference type="SAM" id="Phobius"/>
    </source>
</evidence>
<feature type="compositionally biased region" description="Gly residues" evidence="1">
    <location>
        <begin position="145"/>
        <end position="165"/>
    </location>
</feature>
<evidence type="ECO:0000313" key="3">
    <source>
        <dbReference type="EMBL" id="KIY98404.1"/>
    </source>
</evidence>
<feature type="transmembrane region" description="Helical" evidence="2">
    <location>
        <begin position="808"/>
        <end position="827"/>
    </location>
</feature>
<dbReference type="GeneID" id="25742432"/>
<dbReference type="EMBL" id="KK102196">
    <property type="protein sequence ID" value="KIY98404.1"/>
    <property type="molecule type" value="Genomic_DNA"/>
</dbReference>
<evidence type="ECO:0000256" key="1">
    <source>
        <dbReference type="SAM" id="MobiDB-lite"/>
    </source>
</evidence>
<protein>
    <submittedName>
        <fullName evidence="3">Uncharacterized protein</fullName>
    </submittedName>
</protein>
<feature type="compositionally biased region" description="Low complexity" evidence="1">
    <location>
        <begin position="1"/>
        <end position="22"/>
    </location>
</feature>
<feature type="region of interest" description="Disordered" evidence="1">
    <location>
        <begin position="43"/>
        <end position="179"/>
    </location>
</feature>
<feature type="transmembrane region" description="Helical" evidence="2">
    <location>
        <begin position="701"/>
        <end position="723"/>
    </location>
</feature>
<keyword evidence="2" id="KW-1133">Transmembrane helix</keyword>
<feature type="non-terminal residue" evidence="3">
    <location>
        <position position="828"/>
    </location>
</feature>
<feature type="region of interest" description="Disordered" evidence="1">
    <location>
        <begin position="1"/>
        <end position="27"/>
    </location>
</feature>
<feature type="transmembrane region" description="Helical" evidence="2">
    <location>
        <begin position="570"/>
        <end position="594"/>
    </location>
</feature>
<gene>
    <name evidence="3" type="ORF">MNEG_9557</name>
</gene>
<feature type="transmembrane region" description="Helical" evidence="2">
    <location>
        <begin position="771"/>
        <end position="796"/>
    </location>
</feature>
<keyword evidence="4" id="KW-1185">Reference proteome</keyword>
<dbReference type="Proteomes" id="UP000054498">
    <property type="component" value="Unassembled WGS sequence"/>
</dbReference>
<feature type="transmembrane region" description="Helical" evidence="2">
    <location>
        <begin position="625"/>
        <end position="646"/>
    </location>
</feature>
<feature type="transmembrane region" description="Helical" evidence="2">
    <location>
        <begin position="527"/>
        <end position="549"/>
    </location>
</feature>
<sequence length="828" mass="89724">MGRAQPGGRSAAAAAPAASRDALQSRNSREIACNLRLDDGEAATAGDEFSSPLSSLDAPLPHHPAPLPPASTGAALGGAGGYVPRMASLAEQQSDPDVGGPDGADQDGRNDDVMSPFGALASAPATIQDTGGEPPMLGPSAAGKPAGGKGDPSGTAGGGGGGDDGGMYRTGSVVAGAPSSGRRKRRLVSVRRVMRDAYEYHGLNGLFVFFLFAILTNFVLYFHWTNTTAVFKNTVQYSFKSYGNPDWQGQSLVNVDTMNDGVEYIGGWLQFWIQRAMAVDWPRARPAFPGDQVRVGEYGDVVFARLLVNLENNCNHGTLACWKADEADVTPNGPRTLLERGWRNVGPKDYQMSTQASSLKARTTGKEKPSDWFSFVVVAPKLGTNNGTRVQYLRRLFSGFTSDTSLNYDDSATSEALAQACPDAANGTLLSLDDATQEASCTPGGKGSGIKTLEDLKPYIARNAFAVVMEVLAVDVMSTKEAPDMALFSMNVQRSDIPSNTPDRAMWQITTTLPVRRSFYTLRPWDYVRAGLEVLLLLCVATVLSAQVWQYRVSKWQHGRVGVFFKQPWNIFELLSTLALCLWIILYVVLAIVLSRLAPSWRPEDWNSIGGATDSQLRSMTSFAYWYNLWLFGGILVNSLVCLRILRYMRIHPGLKAFYQASSPGRGQRGGEGGRKGGRGAAGGAEWGAKRRVFVIAAREFLDFAVFLVYILLLLGSAIFAFFQLTGGNNQFVRFSDGLSVMTRLTFGFLSYEDFQNQALGLGSAVSAVTLFFWFGVLLLVVFSQNIILAIVAEAYEEAKVLLGTANTSFVVLIFLRVVFLFVLASFK</sequence>
<feature type="transmembrane region" description="Helical" evidence="2">
    <location>
        <begin position="202"/>
        <end position="224"/>
    </location>
</feature>
<evidence type="ECO:0000313" key="4">
    <source>
        <dbReference type="Proteomes" id="UP000054498"/>
    </source>
</evidence>
<keyword evidence="2" id="KW-0472">Membrane</keyword>
<dbReference type="OrthoDB" id="545320at2759"/>